<accession>W4LYS9</accession>
<dbReference type="Proteomes" id="UP000019141">
    <property type="component" value="Unassembled WGS sequence"/>
</dbReference>
<evidence type="ECO:0000313" key="1">
    <source>
        <dbReference type="EMBL" id="ETX03090.1"/>
    </source>
</evidence>
<name>W4LYS9_ENTF1</name>
<reference evidence="1 2" key="1">
    <citation type="journal article" date="2014" name="Nature">
        <title>An environmental bacterial taxon with a large and distinct metabolic repertoire.</title>
        <authorList>
            <person name="Wilson M.C."/>
            <person name="Mori T."/>
            <person name="Ruckert C."/>
            <person name="Uria A.R."/>
            <person name="Helf M.J."/>
            <person name="Takada K."/>
            <person name="Gernert C."/>
            <person name="Steffens U.A."/>
            <person name="Heycke N."/>
            <person name="Schmitt S."/>
            <person name="Rinke C."/>
            <person name="Helfrich E.J."/>
            <person name="Brachmann A.O."/>
            <person name="Gurgui C."/>
            <person name="Wakimoto T."/>
            <person name="Kracht M."/>
            <person name="Crusemann M."/>
            <person name="Hentschel U."/>
            <person name="Abe I."/>
            <person name="Matsunaga S."/>
            <person name="Kalinowski J."/>
            <person name="Takeyama H."/>
            <person name="Piel J."/>
        </authorList>
    </citation>
    <scope>NUCLEOTIDE SEQUENCE [LARGE SCALE GENOMIC DNA]</scope>
    <source>
        <strain evidence="2">TSY1</strain>
    </source>
</reference>
<dbReference type="HOGENOM" id="CLU_100236_1_0_7"/>
<dbReference type="PANTHER" id="PTHR34374:SF1">
    <property type="entry name" value="LARGE RIBOSOMAL RNA SUBUNIT ACCUMULATION PROTEIN YCED HOMOLOG 1, CHLOROPLASTIC"/>
    <property type="match status" value="1"/>
</dbReference>
<evidence type="ECO:0008006" key="3">
    <source>
        <dbReference type="Google" id="ProtNLM"/>
    </source>
</evidence>
<sequence>MQRIGLVSPPLSGHVLIIDLAKIPAHGLRLETEIGPAELALPEDEQLSITAPVHVQGRLTKVMEQVYFHGSIGGGVVAPCSRCLEVVNDGFDVEVRGVFLPLGSNRIPGDGDADEGGVTDDLDVYSHDGVRINLHPLVRDQVVMAFPVQTLCREDCAGLCQACGANLNEQPCSCQIESGDPRFAVLKHLKSSEST</sequence>
<proteinExistence type="predicted"/>
<dbReference type="PATRIC" id="fig|1429438.4.peg.448"/>
<protein>
    <recommendedName>
        <fullName evidence="3">DUF177 domain-containing protein</fullName>
    </recommendedName>
</protein>
<comment type="caution">
    <text evidence="1">The sequence shown here is derived from an EMBL/GenBank/DDBJ whole genome shotgun (WGS) entry which is preliminary data.</text>
</comment>
<dbReference type="InterPro" id="IPR003772">
    <property type="entry name" value="YceD"/>
</dbReference>
<dbReference type="Pfam" id="PF02620">
    <property type="entry name" value="YceD"/>
    <property type="match status" value="1"/>
</dbReference>
<keyword evidence="2" id="KW-1185">Reference proteome</keyword>
<evidence type="ECO:0000313" key="2">
    <source>
        <dbReference type="Proteomes" id="UP000019141"/>
    </source>
</evidence>
<organism evidence="1 2">
    <name type="scientific">Entotheonella factor</name>
    <dbReference type="NCBI Taxonomy" id="1429438"/>
    <lineage>
        <taxon>Bacteria</taxon>
        <taxon>Pseudomonadati</taxon>
        <taxon>Nitrospinota/Tectimicrobiota group</taxon>
        <taxon>Candidatus Tectimicrobiota</taxon>
        <taxon>Candidatus Entotheonellia</taxon>
        <taxon>Candidatus Entotheonellales</taxon>
        <taxon>Candidatus Entotheonellaceae</taxon>
        <taxon>Candidatus Entotheonella</taxon>
    </lineage>
</organism>
<dbReference type="PANTHER" id="PTHR34374">
    <property type="entry name" value="LARGE RIBOSOMAL RNA SUBUNIT ACCUMULATION PROTEIN YCED HOMOLOG 1, CHLOROPLASTIC"/>
    <property type="match status" value="1"/>
</dbReference>
<gene>
    <name evidence="1" type="ORF">ETSY1_01315</name>
</gene>
<dbReference type="EMBL" id="AZHW01000079">
    <property type="protein sequence ID" value="ETX03090.1"/>
    <property type="molecule type" value="Genomic_DNA"/>
</dbReference>
<dbReference type="AlphaFoldDB" id="W4LYS9"/>